<proteinExistence type="predicted"/>
<name>A0A518BUF9_9BACT</name>
<sequence precursor="true">MIRLTQCALVGCFAASASLGATMEVSLISGSEYAGLVTGDGQPSVTLTPDPSVKVVVEALGNALNVGGTVDLTNNGGGGNNGAGINSTGPNVGGDDGGAIDQINTGNGQVYDEAIAFSFFDSAMNPIDVTLTSTAVTLLGDGESIDVSIGAASLVIPGGGNGKIEYSFNANTVLAAGEKLIMAAGPETKYRPRFVTFEAAPVPTPSSLAAGLALLGLCGMRRR</sequence>
<dbReference type="KEGG" id="mcad:Pan265_04610"/>
<accession>A0A518BUF9</accession>
<evidence type="ECO:0000256" key="1">
    <source>
        <dbReference type="SAM" id="SignalP"/>
    </source>
</evidence>
<organism evidence="2 3">
    <name type="scientific">Mucisphaera calidilacus</name>
    <dbReference type="NCBI Taxonomy" id="2527982"/>
    <lineage>
        <taxon>Bacteria</taxon>
        <taxon>Pseudomonadati</taxon>
        <taxon>Planctomycetota</taxon>
        <taxon>Phycisphaerae</taxon>
        <taxon>Phycisphaerales</taxon>
        <taxon>Phycisphaeraceae</taxon>
        <taxon>Mucisphaera</taxon>
    </lineage>
</organism>
<feature type="chain" id="PRO_5021960912" description="PEP-CTERM protein-sorting domain-containing protein" evidence="1">
    <location>
        <begin position="24"/>
        <end position="223"/>
    </location>
</feature>
<feature type="signal peptide" evidence="1">
    <location>
        <begin position="1"/>
        <end position="23"/>
    </location>
</feature>
<dbReference type="RefSeq" id="WP_145444793.1">
    <property type="nucleotide sequence ID" value="NZ_CP036280.1"/>
</dbReference>
<reference evidence="2 3" key="1">
    <citation type="submission" date="2019-02" db="EMBL/GenBank/DDBJ databases">
        <title>Deep-cultivation of Planctomycetes and their phenomic and genomic characterization uncovers novel biology.</title>
        <authorList>
            <person name="Wiegand S."/>
            <person name="Jogler M."/>
            <person name="Boedeker C."/>
            <person name="Pinto D."/>
            <person name="Vollmers J."/>
            <person name="Rivas-Marin E."/>
            <person name="Kohn T."/>
            <person name="Peeters S.H."/>
            <person name="Heuer A."/>
            <person name="Rast P."/>
            <person name="Oberbeckmann S."/>
            <person name="Bunk B."/>
            <person name="Jeske O."/>
            <person name="Meyerdierks A."/>
            <person name="Storesund J.E."/>
            <person name="Kallscheuer N."/>
            <person name="Luecker S."/>
            <person name="Lage O.M."/>
            <person name="Pohl T."/>
            <person name="Merkel B.J."/>
            <person name="Hornburger P."/>
            <person name="Mueller R.-W."/>
            <person name="Bruemmer F."/>
            <person name="Labrenz M."/>
            <person name="Spormann A.M."/>
            <person name="Op den Camp H."/>
            <person name="Overmann J."/>
            <person name="Amann R."/>
            <person name="Jetten M.S.M."/>
            <person name="Mascher T."/>
            <person name="Medema M.H."/>
            <person name="Devos D.P."/>
            <person name="Kaster A.-K."/>
            <person name="Ovreas L."/>
            <person name="Rohde M."/>
            <person name="Galperin M.Y."/>
            <person name="Jogler C."/>
        </authorList>
    </citation>
    <scope>NUCLEOTIDE SEQUENCE [LARGE SCALE GENOMIC DNA]</scope>
    <source>
        <strain evidence="2 3">Pan265</strain>
    </source>
</reference>
<dbReference type="Proteomes" id="UP000320386">
    <property type="component" value="Chromosome"/>
</dbReference>
<dbReference type="EMBL" id="CP036280">
    <property type="protein sequence ID" value="QDU70633.1"/>
    <property type="molecule type" value="Genomic_DNA"/>
</dbReference>
<dbReference type="AlphaFoldDB" id="A0A518BUF9"/>
<keyword evidence="1" id="KW-0732">Signal</keyword>
<evidence type="ECO:0000313" key="3">
    <source>
        <dbReference type="Proteomes" id="UP000320386"/>
    </source>
</evidence>
<protein>
    <recommendedName>
        <fullName evidence="4">PEP-CTERM protein-sorting domain-containing protein</fullName>
    </recommendedName>
</protein>
<evidence type="ECO:0008006" key="4">
    <source>
        <dbReference type="Google" id="ProtNLM"/>
    </source>
</evidence>
<evidence type="ECO:0000313" key="2">
    <source>
        <dbReference type="EMBL" id="QDU70633.1"/>
    </source>
</evidence>
<keyword evidence="3" id="KW-1185">Reference proteome</keyword>
<gene>
    <name evidence="2" type="ORF">Pan265_04610</name>
</gene>